<dbReference type="STRING" id="286727.SAMN02982917_3899"/>
<name>A0A1X7GIG6_9PROT</name>
<dbReference type="EMBL" id="FXAK01000007">
    <property type="protein sequence ID" value="SMF70333.1"/>
    <property type="molecule type" value="Genomic_DNA"/>
</dbReference>
<dbReference type="Proteomes" id="UP000192936">
    <property type="component" value="Unassembled WGS sequence"/>
</dbReference>
<protein>
    <recommendedName>
        <fullName evidence="6">Rop-like</fullName>
    </recommendedName>
</protein>
<reference evidence="4 5" key="1">
    <citation type="submission" date="2017-04" db="EMBL/GenBank/DDBJ databases">
        <authorList>
            <person name="Afonso C.L."/>
            <person name="Miller P.J."/>
            <person name="Scott M.A."/>
            <person name="Spackman E."/>
            <person name="Goraichik I."/>
            <person name="Dimitrov K.M."/>
            <person name="Suarez D.L."/>
            <person name="Swayne D.E."/>
        </authorList>
    </citation>
    <scope>NUCLEOTIDE SEQUENCE [LARGE SCALE GENOMIC DNA]</scope>
    <source>
        <strain evidence="4 5">A2P</strain>
    </source>
</reference>
<keyword evidence="1" id="KW-0535">Nitrogen fixation</keyword>
<dbReference type="AlphaFoldDB" id="A0A1X7GIG6"/>
<sequence>MSDIDALKDEIKKLNARATQKKMNLHDLSEELPQNWQSILTVAQETYDAFKILTEKRAALKALETA</sequence>
<evidence type="ECO:0008006" key="6">
    <source>
        <dbReference type="Google" id="ProtNLM"/>
    </source>
</evidence>
<evidence type="ECO:0000256" key="1">
    <source>
        <dbReference type="ARBA" id="ARBA00023231"/>
    </source>
</evidence>
<evidence type="ECO:0000313" key="5">
    <source>
        <dbReference type="Proteomes" id="UP000192936"/>
    </source>
</evidence>
<feature type="coiled-coil region" evidence="3">
    <location>
        <begin position="4"/>
        <end position="31"/>
    </location>
</feature>
<organism evidence="4 5">
    <name type="scientific">Azospirillum oryzae</name>
    <dbReference type="NCBI Taxonomy" id="286727"/>
    <lineage>
        <taxon>Bacteria</taxon>
        <taxon>Pseudomonadati</taxon>
        <taxon>Pseudomonadota</taxon>
        <taxon>Alphaproteobacteria</taxon>
        <taxon>Rhodospirillales</taxon>
        <taxon>Azospirillaceae</taxon>
        <taxon>Azospirillum</taxon>
    </lineage>
</organism>
<dbReference type="Pfam" id="PF05082">
    <property type="entry name" value="Rop-like"/>
    <property type="match status" value="1"/>
</dbReference>
<dbReference type="OrthoDB" id="3216579at2"/>
<dbReference type="RefSeq" id="WP_085088483.1">
    <property type="nucleotide sequence ID" value="NZ_FXAK01000007.1"/>
</dbReference>
<proteinExistence type="inferred from homology"/>
<evidence type="ECO:0000256" key="2">
    <source>
        <dbReference type="ARBA" id="ARBA00044954"/>
    </source>
</evidence>
<gene>
    <name evidence="4" type="ORF">SAMN02982917_3899</name>
</gene>
<keyword evidence="3" id="KW-0175">Coiled coil</keyword>
<dbReference type="Gene3D" id="1.10.287.660">
    <property type="entry name" value="Helix hairpin bin"/>
    <property type="match status" value="1"/>
</dbReference>
<evidence type="ECO:0000256" key="3">
    <source>
        <dbReference type="SAM" id="Coils"/>
    </source>
</evidence>
<dbReference type="InterPro" id="IPR007774">
    <property type="entry name" value="Put_N_fixation"/>
</dbReference>
<accession>A0A1X7GIG6</accession>
<comment type="similarity">
    <text evidence="2">Belongs to the UPF0437 family.</text>
</comment>
<evidence type="ECO:0000313" key="4">
    <source>
        <dbReference type="EMBL" id="SMF70333.1"/>
    </source>
</evidence>
<dbReference type="PIRSF" id="PIRSF037676">
    <property type="entry name" value="DUF683"/>
    <property type="match status" value="1"/>
</dbReference>
<dbReference type="InterPro" id="IPR029012">
    <property type="entry name" value="Helix_hairpin_bin_sf"/>
</dbReference>